<evidence type="ECO:0000313" key="2">
    <source>
        <dbReference type="Proteomes" id="UP001570071"/>
    </source>
</evidence>
<keyword evidence="2" id="KW-1185">Reference proteome</keyword>
<dbReference type="Proteomes" id="UP001570071">
    <property type="component" value="Unassembled WGS sequence"/>
</dbReference>
<protein>
    <submittedName>
        <fullName evidence="1">Uncharacterized protein</fullName>
    </submittedName>
</protein>
<gene>
    <name evidence="1" type="ORF">AB6D66_00205</name>
</gene>
<dbReference type="EMBL" id="JBFSSG010000001">
    <property type="protein sequence ID" value="MEZ8719465.1"/>
    <property type="molecule type" value="Genomic_DNA"/>
</dbReference>
<reference evidence="1 2" key="1">
    <citation type="journal article" date="2024" name="ISME J.">
        <title>Tailless and filamentous prophages are predominant in marine Vibrio.</title>
        <authorList>
            <person name="Steensen K."/>
            <person name="Seneca J."/>
            <person name="Bartlau N."/>
            <person name="Yu X.A."/>
            <person name="Hussain F.A."/>
            <person name="Polz M.F."/>
        </authorList>
    </citation>
    <scope>NUCLEOTIDE SEQUENCE [LARGE SCALE GENOMIC DNA]</scope>
    <source>
        <strain evidence="1 2">10N.239.312.F12</strain>
    </source>
</reference>
<name>A0ABV4MQP5_9VIBR</name>
<accession>A0ABV4MQP5</accession>
<evidence type="ECO:0000313" key="1">
    <source>
        <dbReference type="EMBL" id="MEZ8719465.1"/>
    </source>
</evidence>
<organism evidence="1 2">
    <name type="scientific">Vibrio pomeroyi</name>
    <dbReference type="NCBI Taxonomy" id="198832"/>
    <lineage>
        <taxon>Bacteria</taxon>
        <taxon>Pseudomonadati</taxon>
        <taxon>Pseudomonadota</taxon>
        <taxon>Gammaproteobacteria</taxon>
        <taxon>Vibrionales</taxon>
        <taxon>Vibrionaceae</taxon>
        <taxon>Vibrio</taxon>
    </lineage>
</organism>
<sequence>MTLSATRDLSNWILFLPDTITCNSISHKPSSLSHYLNHRDMLYQSLTSCIKMDFNLFVR</sequence>
<comment type="caution">
    <text evidence="1">The sequence shown here is derived from an EMBL/GenBank/DDBJ whole genome shotgun (WGS) entry which is preliminary data.</text>
</comment>
<proteinExistence type="predicted"/>
<dbReference type="RefSeq" id="WP_269337207.1">
    <property type="nucleotide sequence ID" value="NZ_JBFSSG010000001.1"/>
</dbReference>